<sequence length="64" mass="7331">LFPSRSGNELRTSAEGEILTFTLQLPFMGLISGVHFDGRHLLPCKKNKETKNNLVLQNRNRHKK</sequence>
<gene>
    <name evidence="1" type="primary">ORF196219</name>
</gene>
<protein>
    <submittedName>
        <fullName evidence="1">Uncharacterized protein</fullName>
    </submittedName>
</protein>
<name>A0A0B7BJR3_9EUPU</name>
<dbReference type="EMBL" id="HACG01046734">
    <property type="protein sequence ID" value="CEK93599.1"/>
    <property type="molecule type" value="Transcribed_RNA"/>
</dbReference>
<feature type="non-terminal residue" evidence="1">
    <location>
        <position position="1"/>
    </location>
</feature>
<reference evidence="1" key="1">
    <citation type="submission" date="2014-12" db="EMBL/GenBank/DDBJ databases">
        <title>Insight into the proteome of Arion vulgaris.</title>
        <authorList>
            <person name="Aradska J."/>
            <person name="Bulat T."/>
            <person name="Smidak R."/>
            <person name="Sarate P."/>
            <person name="Gangsoo J."/>
            <person name="Sialana F."/>
            <person name="Bilban M."/>
            <person name="Lubec G."/>
        </authorList>
    </citation>
    <scope>NUCLEOTIDE SEQUENCE</scope>
    <source>
        <tissue evidence="1">Skin</tissue>
    </source>
</reference>
<evidence type="ECO:0000313" key="1">
    <source>
        <dbReference type="EMBL" id="CEK93599.1"/>
    </source>
</evidence>
<accession>A0A0B7BJR3</accession>
<dbReference type="AlphaFoldDB" id="A0A0B7BJR3"/>
<proteinExistence type="predicted"/>
<organism evidence="1">
    <name type="scientific">Arion vulgaris</name>
    <dbReference type="NCBI Taxonomy" id="1028688"/>
    <lineage>
        <taxon>Eukaryota</taxon>
        <taxon>Metazoa</taxon>
        <taxon>Spiralia</taxon>
        <taxon>Lophotrochozoa</taxon>
        <taxon>Mollusca</taxon>
        <taxon>Gastropoda</taxon>
        <taxon>Heterobranchia</taxon>
        <taxon>Euthyneura</taxon>
        <taxon>Panpulmonata</taxon>
        <taxon>Eupulmonata</taxon>
        <taxon>Stylommatophora</taxon>
        <taxon>Helicina</taxon>
        <taxon>Arionoidea</taxon>
        <taxon>Arionidae</taxon>
        <taxon>Arion</taxon>
    </lineage>
</organism>